<accession>A0ABQ8K2C5</accession>
<keyword evidence="3" id="KW-1185">Reference proteome</keyword>
<dbReference type="RefSeq" id="XP_047774134.1">
    <property type="nucleotide sequence ID" value="XM_047917738.1"/>
</dbReference>
<feature type="region of interest" description="Disordered" evidence="1">
    <location>
        <begin position="1"/>
        <end position="27"/>
    </location>
</feature>
<evidence type="ECO:0000313" key="2">
    <source>
        <dbReference type="EMBL" id="KAH9830887.1"/>
    </source>
</evidence>
<dbReference type="EMBL" id="JADCUA010000028">
    <property type="protein sequence ID" value="KAH9830887.1"/>
    <property type="molecule type" value="Genomic_DNA"/>
</dbReference>
<comment type="caution">
    <text evidence="2">The sequence shown here is derived from an EMBL/GenBank/DDBJ whole genome shotgun (WGS) entry which is preliminary data.</text>
</comment>
<reference evidence="2 3" key="1">
    <citation type="journal article" date="2021" name="Environ. Microbiol.">
        <title>Gene family expansions and transcriptome signatures uncover fungal adaptations to wood decay.</title>
        <authorList>
            <person name="Hage H."/>
            <person name="Miyauchi S."/>
            <person name="Viragh M."/>
            <person name="Drula E."/>
            <person name="Min B."/>
            <person name="Chaduli D."/>
            <person name="Navarro D."/>
            <person name="Favel A."/>
            <person name="Norest M."/>
            <person name="Lesage-Meessen L."/>
            <person name="Balint B."/>
            <person name="Merenyi Z."/>
            <person name="de Eugenio L."/>
            <person name="Morin E."/>
            <person name="Martinez A.T."/>
            <person name="Baldrian P."/>
            <person name="Stursova M."/>
            <person name="Martinez M.J."/>
            <person name="Novotny C."/>
            <person name="Magnuson J.K."/>
            <person name="Spatafora J.W."/>
            <person name="Maurice S."/>
            <person name="Pangilinan J."/>
            <person name="Andreopoulos W."/>
            <person name="LaButti K."/>
            <person name="Hundley H."/>
            <person name="Na H."/>
            <person name="Kuo A."/>
            <person name="Barry K."/>
            <person name="Lipzen A."/>
            <person name="Henrissat B."/>
            <person name="Riley R."/>
            <person name="Ahrendt S."/>
            <person name="Nagy L.G."/>
            <person name="Grigoriev I.V."/>
            <person name="Martin F."/>
            <person name="Rosso M.N."/>
        </authorList>
    </citation>
    <scope>NUCLEOTIDE SEQUENCE [LARGE SCALE GENOMIC DNA]</scope>
    <source>
        <strain evidence="2 3">CIRM-BRFM 1785</strain>
    </source>
</reference>
<evidence type="ECO:0000256" key="1">
    <source>
        <dbReference type="SAM" id="MobiDB-lite"/>
    </source>
</evidence>
<name>A0ABQ8K2C5_9APHY</name>
<organism evidence="2 3">
    <name type="scientific">Rhodofomes roseus</name>
    <dbReference type="NCBI Taxonomy" id="34475"/>
    <lineage>
        <taxon>Eukaryota</taxon>
        <taxon>Fungi</taxon>
        <taxon>Dikarya</taxon>
        <taxon>Basidiomycota</taxon>
        <taxon>Agaricomycotina</taxon>
        <taxon>Agaricomycetes</taxon>
        <taxon>Polyporales</taxon>
        <taxon>Rhodofomes</taxon>
    </lineage>
</organism>
<evidence type="ECO:0000313" key="3">
    <source>
        <dbReference type="Proteomes" id="UP000814176"/>
    </source>
</evidence>
<sequence length="227" mass="24744">MGDASDARCGLQTGDGRPLTRGEVMTSTRTSSHSCSLLLILGSSSPLSGSLGPSDAPGSRCLLRIPREARCLKIQEDGAPVGHAKVGRVTQERTICALGSTPDVRGGMQPTDPSVKLIAHDTFRAAWYFTNLDQARSPPNVSVFSWSFRGTSGIPPTRRRATLHCGRTSDAVLFSLLSVFMISSSIWCREMGPTNRNDCMKHMLDRTRPPNSSFRYSFFTRVPLPDL</sequence>
<dbReference type="Proteomes" id="UP000814176">
    <property type="component" value="Unassembled WGS sequence"/>
</dbReference>
<dbReference type="GeneID" id="71998470"/>
<gene>
    <name evidence="2" type="ORF">C8Q71DRAFT_313262</name>
</gene>
<protein>
    <submittedName>
        <fullName evidence="2">Uncharacterized protein</fullName>
    </submittedName>
</protein>
<proteinExistence type="predicted"/>